<dbReference type="SUPFAM" id="SSF82657">
    <property type="entry name" value="BolA-like"/>
    <property type="match status" value="1"/>
</dbReference>
<proteinExistence type="inferred from homology"/>
<dbReference type="GeneID" id="95548244"/>
<accession>A0A1X7H666</accession>
<comment type="similarity">
    <text evidence="1">Belongs to the BolA/IbaG family.</text>
</comment>
<keyword evidence="3" id="KW-1185">Reference proteome</keyword>
<dbReference type="Pfam" id="PF01722">
    <property type="entry name" value="BolA"/>
    <property type="match status" value="1"/>
</dbReference>
<dbReference type="OrthoDB" id="5296536at2"/>
<dbReference type="InterPro" id="IPR036065">
    <property type="entry name" value="BolA-like_sf"/>
</dbReference>
<dbReference type="PANTHER" id="PTHR46230">
    <property type="match status" value="1"/>
</dbReference>
<dbReference type="AlphaFoldDB" id="A0A1X7H666"/>
<dbReference type="Proteomes" id="UP000192911">
    <property type="component" value="Unassembled WGS sequence"/>
</dbReference>
<dbReference type="STRING" id="28094.SAMN06295900_12154"/>
<dbReference type="EMBL" id="FXAH01000021">
    <property type="protein sequence ID" value="SMF79599.1"/>
    <property type="molecule type" value="Genomic_DNA"/>
</dbReference>
<gene>
    <name evidence="2" type="ORF">SAMN06295900_12154</name>
</gene>
<sequence>MTNLPATEFAHADPARRIALIESRLRDALAASAVSVRDDSAQHAGHAGAAAGGHYTVTLVSSAFGGKARVARHRLVYDALADLMQRGIHALAIIAYTPEEFARLHDGGASAP</sequence>
<evidence type="ECO:0000313" key="3">
    <source>
        <dbReference type="Proteomes" id="UP000192911"/>
    </source>
</evidence>
<organism evidence="2 3">
    <name type="scientific">Trinickia caryophylli</name>
    <name type="common">Paraburkholderia caryophylli</name>
    <dbReference type="NCBI Taxonomy" id="28094"/>
    <lineage>
        <taxon>Bacteria</taxon>
        <taxon>Pseudomonadati</taxon>
        <taxon>Pseudomonadota</taxon>
        <taxon>Betaproteobacteria</taxon>
        <taxon>Burkholderiales</taxon>
        <taxon>Burkholderiaceae</taxon>
        <taxon>Trinickia</taxon>
    </lineage>
</organism>
<dbReference type="Gene3D" id="3.30.300.90">
    <property type="entry name" value="BolA-like"/>
    <property type="match status" value="1"/>
</dbReference>
<name>A0A1X7H666_TRICW</name>
<dbReference type="InterPro" id="IPR002634">
    <property type="entry name" value="BolA"/>
</dbReference>
<dbReference type="RefSeq" id="WP_085230474.1">
    <property type="nucleotide sequence ID" value="NZ_BSQD01000019.1"/>
</dbReference>
<protein>
    <submittedName>
        <fullName evidence="2">Transcriptional regulator, BolA protein family</fullName>
    </submittedName>
</protein>
<dbReference type="GO" id="GO:0016226">
    <property type="term" value="P:iron-sulfur cluster assembly"/>
    <property type="evidence" value="ECO:0007669"/>
    <property type="project" value="TreeGrafter"/>
</dbReference>
<evidence type="ECO:0000313" key="2">
    <source>
        <dbReference type="EMBL" id="SMF79599.1"/>
    </source>
</evidence>
<reference evidence="3" key="1">
    <citation type="submission" date="2017-04" db="EMBL/GenBank/DDBJ databases">
        <authorList>
            <person name="Varghese N."/>
            <person name="Submissions S."/>
        </authorList>
    </citation>
    <scope>NUCLEOTIDE SEQUENCE [LARGE SCALE GENOMIC DNA]</scope>
    <source>
        <strain evidence="3">Ballard 720</strain>
    </source>
</reference>
<evidence type="ECO:0000256" key="1">
    <source>
        <dbReference type="RuleBase" id="RU003860"/>
    </source>
</evidence>
<dbReference type="PANTHER" id="PTHR46230:SF7">
    <property type="entry name" value="BOLA-LIKE PROTEIN 1"/>
    <property type="match status" value="1"/>
</dbReference>